<sequence>FSFSSPLNNAYYYWSPLTDPSKTELWVIILIALASASLAGLVAALLCLVMRRQGPEAIPLLVARKFSYGELSTAIKNFSKDRKLGEGSFGEVYRGELRDPRMPPVAVKRLTKLMEYTWRDYVTEIMTLGQLSHRNLVNLVGWCDGGGSDKLLLVYELVSNKSLDEHLHGSESLLTWPERYKIVLGIGSAIEYLHTGYQNPILHRDIKPSNVMLDDAFEAKLGDFGLVRQVKPGQGSLNDTVMVGSWDYMDPTCASPLARRPRRLTCTASGCCC</sequence>
<comment type="similarity">
    <text evidence="6">Belongs to the protein kinase superfamily.</text>
</comment>
<evidence type="ECO:0000256" key="5">
    <source>
        <dbReference type="PROSITE-ProRule" id="PRU10141"/>
    </source>
</evidence>
<evidence type="ECO:0000313" key="9">
    <source>
        <dbReference type="EMBL" id="RCV28833.1"/>
    </source>
</evidence>
<feature type="binding site" evidence="5">
    <location>
        <position position="108"/>
    </location>
    <ligand>
        <name>ATP</name>
        <dbReference type="ChEBI" id="CHEBI:30616"/>
    </ligand>
</feature>
<reference evidence="9" key="1">
    <citation type="journal article" date="2012" name="Nat. Biotechnol.">
        <title>Reference genome sequence of the model plant Setaria.</title>
        <authorList>
            <person name="Bennetzen J.L."/>
            <person name="Schmutz J."/>
            <person name="Wang H."/>
            <person name="Percifield R."/>
            <person name="Hawkins J."/>
            <person name="Pontaroli A.C."/>
            <person name="Estep M."/>
            <person name="Feng L."/>
            <person name="Vaughn J.N."/>
            <person name="Grimwood J."/>
            <person name="Jenkins J."/>
            <person name="Barry K."/>
            <person name="Lindquist E."/>
            <person name="Hellsten U."/>
            <person name="Deshpande S."/>
            <person name="Wang X."/>
            <person name="Wu X."/>
            <person name="Mitros T."/>
            <person name="Triplett J."/>
            <person name="Yang X."/>
            <person name="Ye C.Y."/>
            <person name="Mauro-Herrera M."/>
            <person name="Wang L."/>
            <person name="Li P."/>
            <person name="Sharma M."/>
            <person name="Sharma R."/>
            <person name="Ronald P.C."/>
            <person name="Panaud O."/>
            <person name="Kellogg E.A."/>
            <person name="Brutnell T.P."/>
            <person name="Doust A.N."/>
            <person name="Tuskan G.A."/>
            <person name="Rokhsar D."/>
            <person name="Devos K.M."/>
        </authorList>
    </citation>
    <scope>NUCLEOTIDE SEQUENCE [LARGE SCALE GENOMIC DNA]</scope>
    <source>
        <strain evidence="9">Yugu1</strain>
    </source>
</reference>
<dbReference type="GO" id="GO:0004674">
    <property type="term" value="F:protein serine/threonine kinase activity"/>
    <property type="evidence" value="ECO:0007669"/>
    <property type="project" value="UniProtKB-KW"/>
</dbReference>
<keyword evidence="7" id="KW-0812">Transmembrane</keyword>
<dbReference type="InterPro" id="IPR017441">
    <property type="entry name" value="Protein_kinase_ATP_BS"/>
</dbReference>
<keyword evidence="1" id="KW-0808">Transferase</keyword>
<evidence type="ECO:0000259" key="8">
    <source>
        <dbReference type="PROSITE" id="PS50011"/>
    </source>
</evidence>
<dbReference type="PROSITE" id="PS50011">
    <property type="entry name" value="PROTEIN_KINASE_DOM"/>
    <property type="match status" value="1"/>
</dbReference>
<evidence type="ECO:0000256" key="4">
    <source>
        <dbReference type="ARBA" id="ARBA00022840"/>
    </source>
</evidence>
<evidence type="ECO:0000256" key="7">
    <source>
        <dbReference type="SAM" id="Phobius"/>
    </source>
</evidence>
<dbReference type="Pfam" id="PF00069">
    <property type="entry name" value="Pkinase"/>
    <property type="match status" value="1"/>
</dbReference>
<dbReference type="SUPFAM" id="SSF56112">
    <property type="entry name" value="Protein kinase-like (PK-like)"/>
    <property type="match status" value="1"/>
</dbReference>
<gene>
    <name evidence="9" type="ORF">SETIT_5G434400v2</name>
</gene>
<name>A0A368RFC3_SETIT</name>
<feature type="domain" description="Protein kinase" evidence="8">
    <location>
        <begin position="78"/>
        <end position="273"/>
    </location>
</feature>
<evidence type="ECO:0000256" key="1">
    <source>
        <dbReference type="ARBA" id="ARBA00022679"/>
    </source>
</evidence>
<keyword evidence="6" id="KW-0723">Serine/threonine-protein kinase</keyword>
<proteinExistence type="inferred from homology"/>
<dbReference type="EMBL" id="CM003532">
    <property type="protein sequence ID" value="RCV28833.1"/>
    <property type="molecule type" value="Genomic_DNA"/>
</dbReference>
<dbReference type="Gene3D" id="1.10.510.10">
    <property type="entry name" value="Transferase(Phosphotransferase) domain 1"/>
    <property type="match status" value="1"/>
</dbReference>
<feature type="non-terminal residue" evidence="9">
    <location>
        <position position="1"/>
    </location>
</feature>
<protein>
    <recommendedName>
        <fullName evidence="8">Protein kinase domain-containing protein</fullName>
    </recommendedName>
</protein>
<keyword evidence="4 5" id="KW-0067">ATP-binding</keyword>
<keyword evidence="2 5" id="KW-0547">Nucleotide-binding</keyword>
<evidence type="ECO:0000256" key="3">
    <source>
        <dbReference type="ARBA" id="ARBA00022777"/>
    </source>
</evidence>
<dbReference type="AlphaFoldDB" id="A0A368RFC3"/>
<keyword evidence="3" id="KW-0418">Kinase</keyword>
<organism evidence="9">
    <name type="scientific">Setaria italica</name>
    <name type="common">Foxtail millet</name>
    <name type="synonym">Panicum italicum</name>
    <dbReference type="NCBI Taxonomy" id="4555"/>
    <lineage>
        <taxon>Eukaryota</taxon>
        <taxon>Viridiplantae</taxon>
        <taxon>Streptophyta</taxon>
        <taxon>Embryophyta</taxon>
        <taxon>Tracheophyta</taxon>
        <taxon>Spermatophyta</taxon>
        <taxon>Magnoliopsida</taxon>
        <taxon>Liliopsida</taxon>
        <taxon>Poales</taxon>
        <taxon>Poaceae</taxon>
        <taxon>PACMAD clade</taxon>
        <taxon>Panicoideae</taxon>
        <taxon>Panicodae</taxon>
        <taxon>Paniceae</taxon>
        <taxon>Cenchrinae</taxon>
        <taxon>Setaria</taxon>
    </lineage>
</organism>
<dbReference type="OrthoDB" id="4062651at2759"/>
<dbReference type="InterPro" id="IPR011009">
    <property type="entry name" value="Kinase-like_dom_sf"/>
</dbReference>
<reference evidence="9" key="2">
    <citation type="submission" date="2015-07" db="EMBL/GenBank/DDBJ databases">
        <authorList>
            <person name="Noorani M."/>
        </authorList>
    </citation>
    <scope>NUCLEOTIDE SEQUENCE</scope>
    <source>
        <strain evidence="9">Yugu1</strain>
    </source>
</reference>
<keyword evidence="7" id="KW-1133">Transmembrane helix</keyword>
<dbReference type="SMART" id="SM00220">
    <property type="entry name" value="S_TKc"/>
    <property type="match status" value="1"/>
</dbReference>
<dbReference type="PANTHER" id="PTHR27007">
    <property type="match status" value="1"/>
</dbReference>
<dbReference type="PROSITE" id="PS00108">
    <property type="entry name" value="PROTEIN_KINASE_ST"/>
    <property type="match status" value="1"/>
</dbReference>
<dbReference type="InterPro" id="IPR008271">
    <property type="entry name" value="Ser/Thr_kinase_AS"/>
</dbReference>
<keyword evidence="7" id="KW-0472">Membrane</keyword>
<dbReference type="PROSITE" id="PS00107">
    <property type="entry name" value="PROTEIN_KINASE_ATP"/>
    <property type="match status" value="1"/>
</dbReference>
<evidence type="ECO:0000256" key="6">
    <source>
        <dbReference type="RuleBase" id="RU000304"/>
    </source>
</evidence>
<feature type="transmembrane region" description="Helical" evidence="7">
    <location>
        <begin position="25"/>
        <end position="49"/>
    </location>
</feature>
<dbReference type="GO" id="GO:0005524">
    <property type="term" value="F:ATP binding"/>
    <property type="evidence" value="ECO:0007669"/>
    <property type="project" value="UniProtKB-UniRule"/>
</dbReference>
<dbReference type="Gene3D" id="3.30.200.20">
    <property type="entry name" value="Phosphorylase Kinase, domain 1"/>
    <property type="match status" value="1"/>
</dbReference>
<evidence type="ECO:0000256" key="2">
    <source>
        <dbReference type="ARBA" id="ARBA00022741"/>
    </source>
</evidence>
<dbReference type="InterPro" id="IPR000719">
    <property type="entry name" value="Prot_kinase_dom"/>
</dbReference>
<accession>A0A368RFC3</accession>
<dbReference type="InterPro" id="IPR050528">
    <property type="entry name" value="L-type_Lectin-RKs"/>
</dbReference>